<protein>
    <submittedName>
        <fullName evidence="2">Uncharacterized protein</fullName>
    </submittedName>
</protein>
<comment type="caution">
    <text evidence="2">The sequence shown here is derived from an EMBL/GenBank/DDBJ whole genome shotgun (WGS) entry which is preliminary data.</text>
</comment>
<dbReference type="RefSeq" id="WP_142613848.1">
    <property type="nucleotide sequence ID" value="NZ_VIJZ01000008.1"/>
</dbReference>
<evidence type="ECO:0000313" key="3">
    <source>
        <dbReference type="Proteomes" id="UP000319219"/>
    </source>
</evidence>
<gene>
    <name evidence="2" type="ORF">FKV70_19065</name>
</gene>
<reference evidence="2 3" key="1">
    <citation type="submission" date="2019-07" db="EMBL/GenBank/DDBJ databases">
        <title>Paenibacillus ottowii sp. nov. isolated from a fermentation system processing bovine manure.</title>
        <authorList>
            <person name="Velazquez L.F."/>
            <person name="Rajbanshi S."/>
            <person name="Guan S."/>
            <person name="Hinchee M."/>
            <person name="Welsh A."/>
        </authorList>
    </citation>
    <scope>NUCLEOTIDE SEQUENCE [LARGE SCALE GENOMIC DNA]</scope>
    <source>
        <strain evidence="2 3">MS2379</strain>
    </source>
</reference>
<evidence type="ECO:0000313" key="2">
    <source>
        <dbReference type="EMBL" id="TQR97334.1"/>
    </source>
</evidence>
<keyword evidence="3" id="KW-1185">Reference proteome</keyword>
<proteinExistence type="predicted"/>
<keyword evidence="1" id="KW-0175">Coiled coil</keyword>
<organism evidence="2 3">
    <name type="scientific">Paenibacillus ottowii</name>
    <dbReference type="NCBI Taxonomy" id="2315729"/>
    <lineage>
        <taxon>Bacteria</taxon>
        <taxon>Bacillati</taxon>
        <taxon>Bacillota</taxon>
        <taxon>Bacilli</taxon>
        <taxon>Bacillales</taxon>
        <taxon>Paenibacillaceae</taxon>
        <taxon>Paenibacillus</taxon>
    </lineage>
</organism>
<dbReference type="Proteomes" id="UP000319219">
    <property type="component" value="Unassembled WGS sequence"/>
</dbReference>
<evidence type="ECO:0000256" key="1">
    <source>
        <dbReference type="SAM" id="Coils"/>
    </source>
</evidence>
<sequence>MDKKKRLDRHWKYFVRKEGEVKELSRKSKKAVKQEFEELRREFEESEEGRLYDLPDCSYCEGSATQFFHECEECEGTGKTGWIYKDGQRVPGKQVNHG</sequence>
<accession>A0ABY3B1E0</accession>
<dbReference type="EMBL" id="VIJZ01000008">
    <property type="protein sequence ID" value="TQR97334.1"/>
    <property type="molecule type" value="Genomic_DNA"/>
</dbReference>
<name>A0ABY3B1E0_9BACL</name>
<feature type="coiled-coil region" evidence="1">
    <location>
        <begin position="22"/>
        <end position="49"/>
    </location>
</feature>